<evidence type="ECO:0000256" key="2">
    <source>
        <dbReference type="ARBA" id="ARBA00023008"/>
    </source>
</evidence>
<feature type="binding site" evidence="3">
    <location>
        <position position="75"/>
    </location>
    <ligand>
        <name>Cu cation</name>
        <dbReference type="ChEBI" id="CHEBI:23378"/>
    </ligand>
</feature>
<evidence type="ECO:0000313" key="8">
    <source>
        <dbReference type="Proteomes" id="UP000055136"/>
    </source>
</evidence>
<dbReference type="STRING" id="1748243.Tel_11255"/>
<proteinExistence type="inferred from homology"/>
<dbReference type="PROSITE" id="PS51352">
    <property type="entry name" value="THIOREDOXIN_2"/>
    <property type="match status" value="1"/>
</dbReference>
<evidence type="ECO:0000256" key="3">
    <source>
        <dbReference type="PIRSR" id="PIRSR603782-1"/>
    </source>
</evidence>
<dbReference type="Gene3D" id="3.40.30.10">
    <property type="entry name" value="Glutaredoxin"/>
    <property type="match status" value="1"/>
</dbReference>
<dbReference type="EMBL" id="CP013099">
    <property type="protein sequence ID" value="ALP53665.1"/>
    <property type="molecule type" value="Genomic_DNA"/>
</dbReference>
<feature type="transmembrane region" description="Helical" evidence="5">
    <location>
        <begin position="7"/>
        <end position="29"/>
    </location>
</feature>
<keyword evidence="4" id="KW-1015">Disulfide bond</keyword>
<dbReference type="Pfam" id="PF02630">
    <property type="entry name" value="SCO1-SenC"/>
    <property type="match status" value="1"/>
</dbReference>
<sequence>MVSRSKVWTCGMISICLVAVTVGGAWWWINSQPSPIPQHLQDMGGDFTLQSADGPMALEDFRGKVVLVYFGYTNCPDACPMTMSNWARAFIQLTEEERSKVQGMLVSVDPARDTPETLKEYTAYFHPNIIGVTGSEEELRKIVSRYRSDFEIEHEGNSENYTVAHMSFVYVIDPQGKLRDLLAHESLPEEIVKSLRNALKVRL</sequence>
<evidence type="ECO:0000256" key="4">
    <source>
        <dbReference type="PIRSR" id="PIRSR603782-2"/>
    </source>
</evidence>
<feature type="binding site" evidence="3">
    <location>
        <position position="165"/>
    </location>
    <ligand>
        <name>Cu cation</name>
        <dbReference type="ChEBI" id="CHEBI:23378"/>
    </ligand>
</feature>
<dbReference type="InterPro" id="IPR036249">
    <property type="entry name" value="Thioredoxin-like_sf"/>
</dbReference>
<dbReference type="InterPro" id="IPR013766">
    <property type="entry name" value="Thioredoxin_domain"/>
</dbReference>
<keyword evidence="5" id="KW-0812">Transmembrane</keyword>
<dbReference type="CDD" id="cd02968">
    <property type="entry name" value="SCO"/>
    <property type="match status" value="1"/>
</dbReference>
<accession>A0A0S2TET8</accession>
<feature type="disulfide bond" description="Redox-active" evidence="4">
    <location>
        <begin position="75"/>
        <end position="79"/>
    </location>
</feature>
<dbReference type="PANTHER" id="PTHR12151:SF25">
    <property type="entry name" value="LINALOOL DEHYDRATASE_ISOMERASE DOMAIN-CONTAINING PROTEIN"/>
    <property type="match status" value="1"/>
</dbReference>
<feature type="domain" description="Thioredoxin" evidence="6">
    <location>
        <begin position="38"/>
        <end position="200"/>
    </location>
</feature>
<feature type="binding site" evidence="3">
    <location>
        <position position="79"/>
    </location>
    <ligand>
        <name>Cu cation</name>
        <dbReference type="ChEBI" id="CHEBI:23378"/>
    </ligand>
</feature>
<dbReference type="Proteomes" id="UP000055136">
    <property type="component" value="Chromosome"/>
</dbReference>
<reference evidence="7" key="1">
    <citation type="submission" date="2015-10" db="EMBL/GenBank/DDBJ databases">
        <title>Description of Candidatus Tenderia electrophaga gen. nov, sp. nov., an Uncultivated Electroautotroph from a Biocathode Enrichment.</title>
        <authorList>
            <person name="Eddie B.J."/>
            <person name="Malanoski A.P."/>
            <person name="Wang Z."/>
            <person name="Hall R.J."/>
            <person name="Oh S.D."/>
            <person name="Heiner C."/>
            <person name="Lin B."/>
            <person name="Strycharz-Glaven S.M."/>
        </authorList>
    </citation>
    <scope>NUCLEOTIDE SEQUENCE [LARGE SCALE GENOMIC DNA]</scope>
    <source>
        <strain evidence="7">NRL1</strain>
    </source>
</reference>
<dbReference type="KEGG" id="tee:Tel_11255"/>
<comment type="similarity">
    <text evidence="1">Belongs to the SCO1/2 family.</text>
</comment>
<keyword evidence="8" id="KW-1185">Reference proteome</keyword>
<dbReference type="PANTHER" id="PTHR12151">
    <property type="entry name" value="ELECTRON TRANSPORT PROTIN SCO1/SENC FAMILY MEMBER"/>
    <property type="match status" value="1"/>
</dbReference>
<evidence type="ECO:0000256" key="1">
    <source>
        <dbReference type="ARBA" id="ARBA00010996"/>
    </source>
</evidence>
<organism evidence="7 8">
    <name type="scientific">Candidatus Tenderia electrophaga</name>
    <dbReference type="NCBI Taxonomy" id="1748243"/>
    <lineage>
        <taxon>Bacteria</taxon>
        <taxon>Pseudomonadati</taxon>
        <taxon>Pseudomonadota</taxon>
        <taxon>Gammaproteobacteria</taxon>
        <taxon>Candidatus Tenderiales</taxon>
        <taxon>Candidatus Tenderiaceae</taxon>
        <taxon>Candidatus Tenderia</taxon>
    </lineage>
</organism>
<evidence type="ECO:0000259" key="6">
    <source>
        <dbReference type="PROSITE" id="PS51352"/>
    </source>
</evidence>
<keyword evidence="3" id="KW-0479">Metal-binding</keyword>
<dbReference type="InterPro" id="IPR003782">
    <property type="entry name" value="SCO1/SenC"/>
</dbReference>
<gene>
    <name evidence="7" type="ORF">Tel_11255</name>
</gene>
<dbReference type="FunFam" id="3.40.30.10:FF:000013">
    <property type="entry name" value="Blast:Protein SCO1 homolog, mitochondrial"/>
    <property type="match status" value="1"/>
</dbReference>
<dbReference type="AlphaFoldDB" id="A0A0S2TET8"/>
<protein>
    <recommendedName>
        <fullName evidence="6">Thioredoxin domain-containing protein</fullName>
    </recommendedName>
</protein>
<evidence type="ECO:0000313" key="7">
    <source>
        <dbReference type="EMBL" id="ALP53665.1"/>
    </source>
</evidence>
<keyword evidence="2 3" id="KW-0186">Copper</keyword>
<evidence type="ECO:0000256" key="5">
    <source>
        <dbReference type="SAM" id="Phobius"/>
    </source>
</evidence>
<keyword evidence="5" id="KW-1133">Transmembrane helix</keyword>
<dbReference type="SUPFAM" id="SSF52833">
    <property type="entry name" value="Thioredoxin-like"/>
    <property type="match status" value="1"/>
</dbReference>
<name>A0A0S2TET8_9GAMM</name>
<dbReference type="GO" id="GO:0046872">
    <property type="term" value="F:metal ion binding"/>
    <property type="evidence" value="ECO:0007669"/>
    <property type="project" value="UniProtKB-KW"/>
</dbReference>
<keyword evidence="5" id="KW-0472">Membrane</keyword>